<protein>
    <submittedName>
        <fullName evidence="2">Zinc finger, CCHC-type</fullName>
    </submittedName>
</protein>
<dbReference type="EMBL" id="BKCJ010002163">
    <property type="protein sequence ID" value="GEU46700.1"/>
    <property type="molecule type" value="Genomic_DNA"/>
</dbReference>
<reference evidence="2" key="1">
    <citation type="journal article" date="2019" name="Sci. Rep.">
        <title>Draft genome of Tanacetum cinerariifolium, the natural source of mosquito coil.</title>
        <authorList>
            <person name="Yamashiro T."/>
            <person name="Shiraishi A."/>
            <person name="Satake H."/>
            <person name="Nakayama K."/>
        </authorList>
    </citation>
    <scope>NUCLEOTIDE SEQUENCE</scope>
</reference>
<proteinExistence type="predicted"/>
<evidence type="ECO:0000313" key="2">
    <source>
        <dbReference type="EMBL" id="GEU46700.1"/>
    </source>
</evidence>
<evidence type="ECO:0000259" key="1">
    <source>
        <dbReference type="Pfam" id="PF03732"/>
    </source>
</evidence>
<name>A0A6L2KD51_TANCI</name>
<dbReference type="AlphaFoldDB" id="A0A6L2KD51"/>
<accession>A0A6L2KD51</accession>
<sequence>MDFLPRFLALGSHLEKIHMTWVHLEKKQTRLWTYTKYLEESYSQSVDTASEEMRILSVLFEITPNLAMRATGTPLNSLKGAMWYLFNSTSSGWCKMDAHSTDFGLRIQTNILRSISTWEDLTTHFLAQFFPLGRTVKLRNDILMFQQYQGESISEAWTHFKDAPEKVLIREEAKNPVTKNVNYISLTKGEEENNDENDVTTINDIKKTNGSDMEMPVKKVGKDNEAENGTKNELIKRVEREIVEAPNSQHVGYYLKHMINQKLIEGLVDNQRFTDSLSRVRVGKIKGKTYNLLPKRPVYEATFRKR</sequence>
<feature type="domain" description="Retrotransposon gag" evidence="1">
    <location>
        <begin position="113"/>
        <end position="163"/>
    </location>
</feature>
<gene>
    <name evidence="2" type="ORF">Tci_018678</name>
</gene>
<dbReference type="Pfam" id="PF03732">
    <property type="entry name" value="Retrotrans_gag"/>
    <property type="match status" value="1"/>
</dbReference>
<comment type="caution">
    <text evidence="2">The sequence shown here is derived from an EMBL/GenBank/DDBJ whole genome shotgun (WGS) entry which is preliminary data.</text>
</comment>
<dbReference type="InterPro" id="IPR005162">
    <property type="entry name" value="Retrotrans_gag_dom"/>
</dbReference>
<organism evidence="2">
    <name type="scientific">Tanacetum cinerariifolium</name>
    <name type="common">Dalmatian daisy</name>
    <name type="synonym">Chrysanthemum cinerariifolium</name>
    <dbReference type="NCBI Taxonomy" id="118510"/>
    <lineage>
        <taxon>Eukaryota</taxon>
        <taxon>Viridiplantae</taxon>
        <taxon>Streptophyta</taxon>
        <taxon>Embryophyta</taxon>
        <taxon>Tracheophyta</taxon>
        <taxon>Spermatophyta</taxon>
        <taxon>Magnoliopsida</taxon>
        <taxon>eudicotyledons</taxon>
        <taxon>Gunneridae</taxon>
        <taxon>Pentapetalae</taxon>
        <taxon>asterids</taxon>
        <taxon>campanulids</taxon>
        <taxon>Asterales</taxon>
        <taxon>Asteraceae</taxon>
        <taxon>Asteroideae</taxon>
        <taxon>Anthemideae</taxon>
        <taxon>Anthemidinae</taxon>
        <taxon>Tanacetum</taxon>
    </lineage>
</organism>